<dbReference type="RefSeq" id="XP_009517857.1">
    <property type="nucleotide sequence ID" value="XM_009519562.1"/>
</dbReference>
<dbReference type="Gene3D" id="1.25.40.420">
    <property type="match status" value="1"/>
</dbReference>
<dbReference type="InterPro" id="IPR000210">
    <property type="entry name" value="BTB/POZ_dom"/>
</dbReference>
<evidence type="ECO:0000313" key="2">
    <source>
        <dbReference type="EMBL" id="EGZ30582.1"/>
    </source>
</evidence>
<gene>
    <name evidence="2" type="ORF">PHYSODRAFT_323944</name>
</gene>
<dbReference type="SMR" id="G4YNS7"/>
<dbReference type="SUPFAM" id="SSF54695">
    <property type="entry name" value="POZ domain"/>
    <property type="match status" value="1"/>
</dbReference>
<dbReference type="InterPro" id="IPR011333">
    <property type="entry name" value="SKP1/BTB/POZ_sf"/>
</dbReference>
<keyword evidence="3" id="KW-1185">Reference proteome</keyword>
<dbReference type="InParanoid" id="G4YNS7"/>
<dbReference type="EMBL" id="JH159151">
    <property type="protein sequence ID" value="EGZ30582.1"/>
    <property type="molecule type" value="Genomic_DNA"/>
</dbReference>
<dbReference type="AlphaFoldDB" id="G4YNS7"/>
<name>G4YNS7_PHYSP</name>
<proteinExistence type="predicted"/>
<sequence>MRFQYFRAMFSGEMQEGNASEIEITGIRREKFLLMLKVCESKARQMLTVESVLELLRLCGRHHAVELKSECVDMIAANFDTVSKTQAFHEMLSHDPELVSDPLMYRAMA</sequence>
<dbReference type="KEGG" id="psoj:PHYSODRAFT_323944"/>
<dbReference type="Proteomes" id="UP000002640">
    <property type="component" value="Unassembled WGS sequence"/>
</dbReference>
<dbReference type="Pfam" id="PF00651">
    <property type="entry name" value="BTB"/>
    <property type="match status" value="1"/>
</dbReference>
<dbReference type="Gene3D" id="3.30.710.10">
    <property type="entry name" value="Potassium Channel Kv1.1, Chain A"/>
    <property type="match status" value="1"/>
</dbReference>
<dbReference type="GeneID" id="20645034"/>
<protein>
    <recommendedName>
        <fullName evidence="1">BTB domain-containing protein</fullName>
    </recommendedName>
</protein>
<evidence type="ECO:0000313" key="3">
    <source>
        <dbReference type="Proteomes" id="UP000002640"/>
    </source>
</evidence>
<evidence type="ECO:0000259" key="1">
    <source>
        <dbReference type="Pfam" id="PF00651"/>
    </source>
</evidence>
<dbReference type="PANTHER" id="PTHR24413">
    <property type="entry name" value="SPECKLE-TYPE POZ PROTEIN"/>
    <property type="match status" value="1"/>
</dbReference>
<reference evidence="2 3" key="1">
    <citation type="journal article" date="2006" name="Science">
        <title>Phytophthora genome sequences uncover evolutionary origins and mechanisms of pathogenesis.</title>
        <authorList>
            <person name="Tyler B.M."/>
            <person name="Tripathy S."/>
            <person name="Zhang X."/>
            <person name="Dehal P."/>
            <person name="Jiang R.H."/>
            <person name="Aerts A."/>
            <person name="Arredondo F.D."/>
            <person name="Baxter L."/>
            <person name="Bensasson D."/>
            <person name="Beynon J.L."/>
            <person name="Chapman J."/>
            <person name="Damasceno C.M."/>
            <person name="Dorrance A.E."/>
            <person name="Dou D."/>
            <person name="Dickerman A.W."/>
            <person name="Dubchak I.L."/>
            <person name="Garbelotto M."/>
            <person name="Gijzen M."/>
            <person name="Gordon S.G."/>
            <person name="Govers F."/>
            <person name="Grunwald N.J."/>
            <person name="Huang W."/>
            <person name="Ivors K.L."/>
            <person name="Jones R.W."/>
            <person name="Kamoun S."/>
            <person name="Krampis K."/>
            <person name="Lamour K.H."/>
            <person name="Lee M.K."/>
            <person name="McDonald W.H."/>
            <person name="Medina M."/>
            <person name="Meijer H.J."/>
            <person name="Nordberg E.K."/>
            <person name="Maclean D.J."/>
            <person name="Ospina-Giraldo M.D."/>
            <person name="Morris P.F."/>
            <person name="Phuntumart V."/>
            <person name="Putnam N.H."/>
            <person name="Rash S."/>
            <person name="Rose J.K."/>
            <person name="Sakihama Y."/>
            <person name="Salamov A.A."/>
            <person name="Savidor A."/>
            <person name="Scheuring C.F."/>
            <person name="Smith B.M."/>
            <person name="Sobral B.W."/>
            <person name="Terry A."/>
            <person name="Torto-Alalibo T.A."/>
            <person name="Win J."/>
            <person name="Xu Z."/>
            <person name="Zhang H."/>
            <person name="Grigoriev I.V."/>
            <person name="Rokhsar D.S."/>
            <person name="Boore J.L."/>
        </authorList>
    </citation>
    <scope>NUCLEOTIDE SEQUENCE [LARGE SCALE GENOMIC DNA]</scope>
    <source>
        <strain evidence="2 3">P6497</strain>
    </source>
</reference>
<feature type="domain" description="BTB" evidence="1">
    <location>
        <begin position="4"/>
        <end position="76"/>
    </location>
</feature>
<accession>G4YNS7</accession>
<organism evidence="2 3">
    <name type="scientific">Phytophthora sojae (strain P6497)</name>
    <name type="common">Soybean stem and root rot agent</name>
    <name type="synonym">Phytophthora megasperma f. sp. glycines</name>
    <dbReference type="NCBI Taxonomy" id="1094619"/>
    <lineage>
        <taxon>Eukaryota</taxon>
        <taxon>Sar</taxon>
        <taxon>Stramenopiles</taxon>
        <taxon>Oomycota</taxon>
        <taxon>Peronosporomycetes</taxon>
        <taxon>Peronosporales</taxon>
        <taxon>Peronosporaceae</taxon>
        <taxon>Phytophthora</taxon>
    </lineage>
</organism>